<dbReference type="Proteomes" id="UP000216885">
    <property type="component" value="Unassembled WGS sequence"/>
</dbReference>
<evidence type="ECO:0000313" key="4">
    <source>
        <dbReference type="Proteomes" id="UP000216885"/>
    </source>
</evidence>
<name>A0A261TNS9_9BORD</name>
<dbReference type="CDD" id="cd07012">
    <property type="entry name" value="PBP2_Bug_TTT"/>
    <property type="match status" value="1"/>
</dbReference>
<reference evidence="3 4" key="1">
    <citation type="submission" date="2017-05" db="EMBL/GenBank/DDBJ databases">
        <title>Complete and WGS of Bordetella genogroups.</title>
        <authorList>
            <person name="Spilker T."/>
            <person name="LiPuma J."/>
        </authorList>
    </citation>
    <scope>NUCLEOTIDE SEQUENCE [LARGE SCALE GENOMIC DNA]</scope>
    <source>
        <strain evidence="3 4">AU9919</strain>
    </source>
</reference>
<accession>A0A261TNS9</accession>
<dbReference type="PANTHER" id="PTHR42928:SF5">
    <property type="entry name" value="BLR1237 PROTEIN"/>
    <property type="match status" value="1"/>
</dbReference>
<proteinExistence type="inferred from homology"/>
<dbReference type="Gene3D" id="3.40.190.150">
    <property type="entry name" value="Bordetella uptake gene, domain 1"/>
    <property type="match status" value="1"/>
</dbReference>
<keyword evidence="2" id="KW-0732">Signal</keyword>
<dbReference type="Gene3D" id="3.40.190.10">
    <property type="entry name" value="Periplasmic binding protein-like II"/>
    <property type="match status" value="1"/>
</dbReference>
<dbReference type="PIRSF" id="PIRSF017082">
    <property type="entry name" value="YflP"/>
    <property type="match status" value="1"/>
</dbReference>
<evidence type="ECO:0000256" key="2">
    <source>
        <dbReference type="SAM" id="SignalP"/>
    </source>
</evidence>
<comment type="caution">
    <text evidence="3">The sequence shown here is derived from an EMBL/GenBank/DDBJ whole genome shotgun (WGS) entry which is preliminary data.</text>
</comment>
<dbReference type="Pfam" id="PF03401">
    <property type="entry name" value="TctC"/>
    <property type="match status" value="1"/>
</dbReference>
<feature type="signal peptide" evidence="2">
    <location>
        <begin position="1"/>
        <end position="26"/>
    </location>
</feature>
<dbReference type="PANTHER" id="PTHR42928">
    <property type="entry name" value="TRICARBOXYLATE-BINDING PROTEIN"/>
    <property type="match status" value="1"/>
</dbReference>
<organism evidence="3 4">
    <name type="scientific">Bordetella genomosp. 4</name>
    <dbReference type="NCBI Taxonomy" id="463044"/>
    <lineage>
        <taxon>Bacteria</taxon>
        <taxon>Pseudomonadati</taxon>
        <taxon>Pseudomonadota</taxon>
        <taxon>Betaproteobacteria</taxon>
        <taxon>Burkholderiales</taxon>
        <taxon>Alcaligenaceae</taxon>
        <taxon>Bordetella</taxon>
    </lineage>
</organism>
<keyword evidence="4" id="KW-1185">Reference proteome</keyword>
<evidence type="ECO:0000256" key="1">
    <source>
        <dbReference type="ARBA" id="ARBA00006987"/>
    </source>
</evidence>
<dbReference type="RefSeq" id="WP_094839097.1">
    <property type="nucleotide sequence ID" value="NZ_NEVQ01000022.1"/>
</dbReference>
<feature type="chain" id="PRO_5012492424" description="ABC transporter substrate-binding protein" evidence="2">
    <location>
        <begin position="27"/>
        <end position="322"/>
    </location>
</feature>
<comment type="similarity">
    <text evidence="1">Belongs to the UPF0065 (bug) family.</text>
</comment>
<evidence type="ECO:0000313" key="3">
    <source>
        <dbReference type="EMBL" id="OZI50680.1"/>
    </source>
</evidence>
<protein>
    <recommendedName>
        <fullName evidence="5">ABC transporter substrate-binding protein</fullName>
    </recommendedName>
</protein>
<dbReference type="InterPro" id="IPR042100">
    <property type="entry name" value="Bug_dom1"/>
</dbReference>
<sequence length="322" mass="34263">MKSPSALVSAIAAAAALAMAPQIVSAQQANYPSKPITMIVPFGPGGTSDIMARILAKHLSAALPATIVVENKAGAGGAIGMTQLKRSAADGYTVGLSVIGPEVLQPAIRKTGYTYQDFDHVCATYSVPLMMMVTEDSPFRSVSDVIAYAKENPGKLTYGSSGHGTLLHLAMEMLMDQAGATALHVPYKSSGEMVTDLMGKQIMVFNETPTVSKRYKLRPLAVFSDTRLAGYPDVPTIKEAGWSINASIWGGLIAPKGLPKEAMGALENACQTALKSDAYRADVEPLDTPAYYMDSQAFAAFAQDQFKMYGDLIKRLGLVEKQ</sequence>
<dbReference type="InterPro" id="IPR005064">
    <property type="entry name" value="BUG"/>
</dbReference>
<dbReference type="EMBL" id="NEVQ01000022">
    <property type="protein sequence ID" value="OZI50680.1"/>
    <property type="molecule type" value="Genomic_DNA"/>
</dbReference>
<dbReference type="SUPFAM" id="SSF53850">
    <property type="entry name" value="Periplasmic binding protein-like II"/>
    <property type="match status" value="1"/>
</dbReference>
<dbReference type="AlphaFoldDB" id="A0A261TNS9"/>
<evidence type="ECO:0008006" key="5">
    <source>
        <dbReference type="Google" id="ProtNLM"/>
    </source>
</evidence>
<gene>
    <name evidence="3" type="ORF">CAL20_22870</name>
</gene>